<dbReference type="GO" id="GO:0005829">
    <property type="term" value="C:cytosol"/>
    <property type="evidence" value="ECO:0007669"/>
    <property type="project" value="TreeGrafter"/>
</dbReference>
<dbReference type="KEGG" id="mpri:MP3633_2964"/>
<dbReference type="GO" id="GO:0033194">
    <property type="term" value="P:response to hydroperoxide"/>
    <property type="evidence" value="ECO:0007669"/>
    <property type="project" value="TreeGrafter"/>
</dbReference>
<dbReference type="EMBL" id="CP054301">
    <property type="protein sequence ID" value="QKK81691.1"/>
    <property type="molecule type" value="Genomic_DNA"/>
</dbReference>
<organism evidence="2 3">
    <name type="scientific">Marinomonas primoryensis</name>
    <dbReference type="NCBI Taxonomy" id="178399"/>
    <lineage>
        <taxon>Bacteria</taxon>
        <taxon>Pseudomonadati</taxon>
        <taxon>Pseudomonadota</taxon>
        <taxon>Gammaproteobacteria</taxon>
        <taxon>Oceanospirillales</taxon>
        <taxon>Oceanospirillaceae</taxon>
        <taxon>Marinomonas</taxon>
    </lineage>
</organism>
<accession>A0A859D418</accession>
<dbReference type="PANTHER" id="PTHR30283">
    <property type="entry name" value="PEROXIDE STRESS RESPONSE PROTEIN YAAA"/>
    <property type="match status" value="1"/>
</dbReference>
<dbReference type="Proteomes" id="UP000509371">
    <property type="component" value="Chromosome"/>
</dbReference>
<comment type="similarity">
    <text evidence="1">Belongs to the UPF0246 family.</text>
</comment>
<evidence type="ECO:0000313" key="2">
    <source>
        <dbReference type="EMBL" id="QKK81691.1"/>
    </source>
</evidence>
<sequence length="260" mass="29746">MKFLISPAKTLDLTSKPNNESFSLPELLDDSQQLINTIKPCTPADIASLMKLSDKLATLNVSRYQEWQKTHTQLNSRPAIYTFMGDVYTGLDAYSLNESDMNYAQESLRILSGLYGLLKPLDLMQAYRLEMGTRLNNDRGSNLYQFWGDIIVDKINDNLQEGELLVNLASNEYFKAVNKKKLTSPLITPNFLDEKNGQFKVISFYAKKARGLMARYLIENRCETLDEINEFNLAGYRYDPQQSTKNNPVFIRPESAQPKK</sequence>
<dbReference type="NCBIfam" id="NF002543">
    <property type="entry name" value="PRK02101.1-4"/>
    <property type="match status" value="1"/>
</dbReference>
<dbReference type="RefSeq" id="WP_176336083.1">
    <property type="nucleotide sequence ID" value="NZ_BAAAEF010000008.1"/>
</dbReference>
<dbReference type="AlphaFoldDB" id="A0A859D418"/>
<evidence type="ECO:0000313" key="3">
    <source>
        <dbReference type="Proteomes" id="UP000509371"/>
    </source>
</evidence>
<protein>
    <recommendedName>
        <fullName evidence="1">UPF0246 protein MP3633_2964</fullName>
    </recommendedName>
</protein>
<proteinExistence type="inferred from homology"/>
<dbReference type="HAMAP" id="MF_00652">
    <property type="entry name" value="UPF0246"/>
    <property type="match status" value="1"/>
</dbReference>
<reference evidence="2 3" key="1">
    <citation type="submission" date="2020-06" db="EMBL/GenBank/DDBJ databases">
        <authorList>
            <person name="Voronona O.L."/>
            <person name="Aksenova E.I."/>
            <person name="Kunda M.S."/>
            <person name="Semenov A.N."/>
            <person name="Ryzhova N."/>
        </authorList>
    </citation>
    <scope>NUCLEOTIDE SEQUENCE [LARGE SCALE GENOMIC DNA]</scope>
    <source>
        <strain evidence="2 3">MPKMM3633</strain>
    </source>
</reference>
<dbReference type="NCBIfam" id="NF002541">
    <property type="entry name" value="PRK02101.1-1"/>
    <property type="match status" value="1"/>
</dbReference>
<evidence type="ECO:0000256" key="1">
    <source>
        <dbReference type="HAMAP-Rule" id="MF_00652"/>
    </source>
</evidence>
<dbReference type="NCBIfam" id="NF002542">
    <property type="entry name" value="PRK02101.1-3"/>
    <property type="match status" value="1"/>
</dbReference>
<dbReference type="PANTHER" id="PTHR30283:SF4">
    <property type="entry name" value="PEROXIDE STRESS RESISTANCE PROTEIN YAAA"/>
    <property type="match status" value="1"/>
</dbReference>
<dbReference type="InterPro" id="IPR005583">
    <property type="entry name" value="YaaA"/>
</dbReference>
<dbReference type="Pfam" id="PF03883">
    <property type="entry name" value="H2O2_YaaD"/>
    <property type="match status" value="1"/>
</dbReference>
<gene>
    <name evidence="2" type="ORF">MP3633_2964</name>
</gene>
<name>A0A859D418_9GAMM</name>